<dbReference type="InterPro" id="IPR058240">
    <property type="entry name" value="rSAM_sf"/>
</dbReference>
<sequence length="374" mass="41766">MAGIYIHIPFCKKACHYCNFHFSTTRHNAGEMVNCLLAEMTIQQTYLAGQSIETIYFGGGTPSILPAVDIQRLLTEARRLFNVIPVPEITLEANPDDLTMEKLAEFSAAGINRLSIGVQSFSEEDLRWMNRAHNADQAVACIMNAQQSGIRNISIDLIYGGPTLTDEAWKENVERAIALGIPHLSCYALTVEPGTALDHFIEKKKIPPIDADKAARHFAILMDMVQAAGYEHYEISNFALPGYHSRHNSSYWKGTPYLGLGPSAHSFNGKSRQWNVANNALYMQSIRQAQVPFEVELLTPEMMLNELIMISLRTAAGCDLRVVNERFGEEKSRQLLAAGEQYVQQGWMIHEGSHLKLTREGKFFADGIAADLFV</sequence>
<name>A0ABY6J4C7_9BACT</name>
<dbReference type="RefSeq" id="WP_244836722.1">
    <property type="nucleotide sequence ID" value="NZ_CP107006.1"/>
</dbReference>
<evidence type="ECO:0000256" key="1">
    <source>
        <dbReference type="ARBA" id="ARBA00006100"/>
    </source>
</evidence>
<dbReference type="InterPro" id="IPR007197">
    <property type="entry name" value="rSAM"/>
</dbReference>
<dbReference type="CDD" id="cd01335">
    <property type="entry name" value="Radical_SAM"/>
    <property type="match status" value="1"/>
</dbReference>
<gene>
    <name evidence="4" type="primary">hemW</name>
    <name evidence="4" type="ORF">MKQ68_23445</name>
</gene>
<keyword evidence="2" id="KW-0949">S-adenosyl-L-methionine</keyword>
<dbReference type="PANTHER" id="PTHR13932:SF5">
    <property type="entry name" value="RADICAL S-ADENOSYL METHIONINE DOMAIN-CONTAINING PROTEIN 1, MITOCHONDRIAL"/>
    <property type="match status" value="1"/>
</dbReference>
<dbReference type="PROSITE" id="PS51918">
    <property type="entry name" value="RADICAL_SAM"/>
    <property type="match status" value="1"/>
</dbReference>
<dbReference type="InterPro" id="IPR023404">
    <property type="entry name" value="rSAM_horseshoe"/>
</dbReference>
<dbReference type="Pfam" id="PF04055">
    <property type="entry name" value="Radical_SAM"/>
    <property type="match status" value="1"/>
</dbReference>
<keyword evidence="2" id="KW-0411">Iron-sulfur</keyword>
<dbReference type="SFLD" id="SFLDG01082">
    <property type="entry name" value="B12-binding_domain_containing"/>
    <property type="match status" value="1"/>
</dbReference>
<comment type="similarity">
    <text evidence="1">Belongs to the anaerobic coproporphyrinogen-III oxidase family. HemW subfamily.</text>
</comment>
<comment type="function">
    <text evidence="2">Probably acts as a heme chaperone, transferring heme to an unknown acceptor. Binds one molecule of heme per monomer, possibly covalently. Binds 1 [4Fe-4S] cluster. The cluster is coordinated with 3 cysteines and an exchangeable S-adenosyl-L-methionine.</text>
</comment>
<evidence type="ECO:0000313" key="4">
    <source>
        <dbReference type="EMBL" id="UYQ93039.1"/>
    </source>
</evidence>
<proteinExistence type="inferred from homology"/>
<evidence type="ECO:0000256" key="2">
    <source>
        <dbReference type="RuleBase" id="RU364116"/>
    </source>
</evidence>
<dbReference type="SUPFAM" id="SSF102114">
    <property type="entry name" value="Radical SAM enzymes"/>
    <property type="match status" value="1"/>
</dbReference>
<reference evidence="4" key="1">
    <citation type="submission" date="2022-10" db="EMBL/GenBank/DDBJ databases">
        <title>Chitinophaga sp. nov., isolated from soil.</title>
        <authorList>
            <person name="Jeon C.O."/>
        </authorList>
    </citation>
    <scope>NUCLEOTIDE SEQUENCE</scope>
    <source>
        <strain evidence="4">R8</strain>
    </source>
</reference>
<keyword evidence="5" id="KW-1185">Reference proteome</keyword>
<dbReference type="InterPro" id="IPR010723">
    <property type="entry name" value="HemN_C"/>
</dbReference>
<dbReference type="Pfam" id="PF06969">
    <property type="entry name" value="HemN_C"/>
    <property type="match status" value="1"/>
</dbReference>
<keyword evidence="2" id="KW-0408">Iron</keyword>
<evidence type="ECO:0000259" key="3">
    <source>
        <dbReference type="PROSITE" id="PS51918"/>
    </source>
</evidence>
<feature type="domain" description="Radical SAM core" evidence="3">
    <location>
        <begin position="1"/>
        <end position="231"/>
    </location>
</feature>
<dbReference type="SFLD" id="SFLDF00562">
    <property type="entry name" value="HemN-like__clustered_with_heat"/>
    <property type="match status" value="1"/>
</dbReference>
<dbReference type="InterPro" id="IPR034505">
    <property type="entry name" value="Coproporphyrinogen-III_oxidase"/>
</dbReference>
<dbReference type="InterPro" id="IPR006638">
    <property type="entry name" value="Elp3/MiaA/NifB-like_rSAM"/>
</dbReference>
<evidence type="ECO:0000313" key="5">
    <source>
        <dbReference type="Proteomes" id="UP001162741"/>
    </source>
</evidence>
<dbReference type="NCBIfam" id="TIGR00539">
    <property type="entry name" value="hemN_rel"/>
    <property type="match status" value="1"/>
</dbReference>
<dbReference type="EMBL" id="CP107006">
    <property type="protein sequence ID" value="UYQ93039.1"/>
    <property type="molecule type" value="Genomic_DNA"/>
</dbReference>
<comment type="subcellular location">
    <subcellularLocation>
        <location evidence="2">Cytoplasm</location>
    </subcellularLocation>
</comment>
<protein>
    <recommendedName>
        <fullName evidence="2">Heme chaperone HemW</fullName>
    </recommendedName>
</protein>
<keyword evidence="2" id="KW-0349">Heme</keyword>
<dbReference type="InterPro" id="IPR004559">
    <property type="entry name" value="HemW-like"/>
</dbReference>
<keyword evidence="2" id="KW-0479">Metal-binding</keyword>
<dbReference type="SFLD" id="SFLDS00029">
    <property type="entry name" value="Radical_SAM"/>
    <property type="match status" value="1"/>
</dbReference>
<keyword evidence="2" id="KW-0143">Chaperone</keyword>
<keyword evidence="2" id="KW-0963">Cytoplasm</keyword>
<dbReference type="SMART" id="SM00729">
    <property type="entry name" value="Elp3"/>
    <property type="match status" value="1"/>
</dbReference>
<dbReference type="SFLD" id="SFLDF00288">
    <property type="entry name" value="HemN-like__clustered_with_nucl"/>
    <property type="match status" value="1"/>
</dbReference>
<dbReference type="PANTHER" id="PTHR13932">
    <property type="entry name" value="COPROPORPHYRINIGEN III OXIDASE"/>
    <property type="match status" value="1"/>
</dbReference>
<organism evidence="4 5">
    <name type="scientific">Chitinophaga horti</name>
    <dbReference type="NCBI Taxonomy" id="2920382"/>
    <lineage>
        <taxon>Bacteria</taxon>
        <taxon>Pseudomonadati</taxon>
        <taxon>Bacteroidota</taxon>
        <taxon>Chitinophagia</taxon>
        <taxon>Chitinophagales</taxon>
        <taxon>Chitinophagaceae</taxon>
        <taxon>Chitinophaga</taxon>
    </lineage>
</organism>
<dbReference type="SFLD" id="SFLDG01065">
    <property type="entry name" value="anaerobic_coproporphyrinogen-I"/>
    <property type="match status" value="1"/>
</dbReference>
<keyword evidence="2" id="KW-0004">4Fe-4S</keyword>
<accession>A0ABY6J4C7</accession>
<dbReference type="Gene3D" id="3.80.30.20">
    <property type="entry name" value="tm_1862 like domain"/>
    <property type="match status" value="1"/>
</dbReference>
<dbReference type="Proteomes" id="UP001162741">
    <property type="component" value="Chromosome"/>
</dbReference>